<gene>
    <name evidence="9" type="ORF">F2P81_023632</name>
</gene>
<sequence length="296" mass="34062">MSRATGDPRLRVQFVHMLVTPVQRDDRVDRFDAVAATSPAFLSIVFCALLRDKYIIDNRAIIWNLNFSSPPHTCADWVPALWLDTFSELLNEDNELDYGDQWTLNFNYRQTNTVTNEERKRGWKVFCHYTHANFRCGSCSKTWPSARVLVLFRYRLQKNRGTAVMRPFGQSCRSCESDEFELPGFSLEEVKHALLRLFSKIKKNCYGEADEYEGVGSSDIKKTKPHEKTLLAAVIHRDTDSVEQRSVNRGAAWTRTRTRSEESPAVCFVPTHFLRGLTCMSSRHTSTEPIAVNRPE</sequence>
<reference evidence="9 10" key="1">
    <citation type="submission" date="2019-06" db="EMBL/GenBank/DDBJ databases">
        <title>Draft genomes of female and male turbot (Scophthalmus maximus).</title>
        <authorList>
            <person name="Xu H."/>
            <person name="Xu X.-W."/>
            <person name="Shao C."/>
            <person name="Chen S."/>
        </authorList>
    </citation>
    <scope>NUCLEOTIDE SEQUENCE [LARGE SCALE GENOMIC DNA]</scope>
    <source>
        <strain evidence="9">Ysfricsl-2016a</strain>
        <tissue evidence="9">Blood</tissue>
    </source>
</reference>
<dbReference type="EMBL" id="VEVO01000021">
    <property type="protein sequence ID" value="KAF0024830.1"/>
    <property type="molecule type" value="Genomic_DNA"/>
</dbReference>
<evidence type="ECO:0000256" key="5">
    <source>
        <dbReference type="ARBA" id="ARBA00022833"/>
    </source>
</evidence>
<comment type="caution">
    <text evidence="9">The sequence shown here is derived from an EMBL/GenBank/DDBJ whole genome shotgun (WGS) entry which is preliminary data.</text>
</comment>
<keyword evidence="2" id="KW-0812">Transmembrane</keyword>
<keyword evidence="7" id="KW-0472">Membrane</keyword>
<dbReference type="PANTHER" id="PTHR14402">
    <property type="entry name" value="RECEPTOR TRANSPORTING PROTEIN"/>
    <property type="match status" value="1"/>
</dbReference>
<dbReference type="GO" id="GO:0006612">
    <property type="term" value="P:protein targeting to membrane"/>
    <property type="evidence" value="ECO:0007669"/>
    <property type="project" value="TreeGrafter"/>
</dbReference>
<keyword evidence="3" id="KW-0479">Metal-binding</keyword>
<dbReference type="InterPro" id="IPR027377">
    <property type="entry name" value="ZAR1/RTP1-5-like_Znf-3CxxC"/>
</dbReference>
<evidence type="ECO:0000256" key="2">
    <source>
        <dbReference type="ARBA" id="ARBA00022692"/>
    </source>
</evidence>
<name>A0A6A4RZN4_SCOMX</name>
<evidence type="ECO:0000313" key="10">
    <source>
        <dbReference type="Proteomes" id="UP000438429"/>
    </source>
</evidence>
<evidence type="ECO:0000256" key="6">
    <source>
        <dbReference type="ARBA" id="ARBA00022989"/>
    </source>
</evidence>
<dbReference type="GO" id="GO:0008270">
    <property type="term" value="F:zinc ion binding"/>
    <property type="evidence" value="ECO:0007669"/>
    <property type="project" value="UniProtKB-KW"/>
</dbReference>
<dbReference type="SMART" id="SM01328">
    <property type="entry name" value="zf-3CxxC"/>
    <property type="match status" value="1"/>
</dbReference>
<keyword evidence="6" id="KW-1133">Transmembrane helix</keyword>
<keyword evidence="4" id="KW-0863">Zinc-finger</keyword>
<dbReference type="InterPro" id="IPR026096">
    <property type="entry name" value="R-trans_p"/>
</dbReference>
<evidence type="ECO:0000256" key="1">
    <source>
        <dbReference type="ARBA" id="ARBA00004167"/>
    </source>
</evidence>
<dbReference type="GO" id="GO:0031849">
    <property type="term" value="F:olfactory receptor binding"/>
    <property type="evidence" value="ECO:0007669"/>
    <property type="project" value="TreeGrafter"/>
</dbReference>
<evidence type="ECO:0000313" key="9">
    <source>
        <dbReference type="EMBL" id="KAF0024830.1"/>
    </source>
</evidence>
<evidence type="ECO:0000256" key="4">
    <source>
        <dbReference type="ARBA" id="ARBA00022771"/>
    </source>
</evidence>
<comment type="subcellular location">
    <subcellularLocation>
        <location evidence="1">Membrane</location>
        <topology evidence="1">Single-pass membrane protein</topology>
    </subcellularLocation>
</comment>
<evidence type="ECO:0000256" key="7">
    <source>
        <dbReference type="ARBA" id="ARBA00023136"/>
    </source>
</evidence>
<dbReference type="AlphaFoldDB" id="A0A6A4RZN4"/>
<dbReference type="GO" id="GO:0016020">
    <property type="term" value="C:membrane"/>
    <property type="evidence" value="ECO:0007669"/>
    <property type="project" value="UniProtKB-SubCell"/>
</dbReference>
<proteinExistence type="predicted"/>
<protein>
    <recommendedName>
        <fullName evidence="8">3CxxC-type domain-containing protein</fullName>
    </recommendedName>
</protein>
<evidence type="ECO:0000259" key="8">
    <source>
        <dbReference type="SMART" id="SM01328"/>
    </source>
</evidence>
<dbReference type="Pfam" id="PF13695">
    <property type="entry name" value="Zn_ribbon_3CxxC"/>
    <property type="match status" value="1"/>
</dbReference>
<dbReference type="GO" id="GO:0051205">
    <property type="term" value="P:protein insertion into membrane"/>
    <property type="evidence" value="ECO:0007669"/>
    <property type="project" value="TreeGrafter"/>
</dbReference>
<evidence type="ECO:0000256" key="3">
    <source>
        <dbReference type="ARBA" id="ARBA00022723"/>
    </source>
</evidence>
<dbReference type="Proteomes" id="UP000438429">
    <property type="component" value="Unassembled WGS sequence"/>
</dbReference>
<accession>A0A6A4RZN4</accession>
<organism evidence="9 10">
    <name type="scientific">Scophthalmus maximus</name>
    <name type="common">Turbot</name>
    <name type="synonym">Psetta maxima</name>
    <dbReference type="NCBI Taxonomy" id="52904"/>
    <lineage>
        <taxon>Eukaryota</taxon>
        <taxon>Metazoa</taxon>
        <taxon>Chordata</taxon>
        <taxon>Craniata</taxon>
        <taxon>Vertebrata</taxon>
        <taxon>Euteleostomi</taxon>
        <taxon>Actinopterygii</taxon>
        <taxon>Neopterygii</taxon>
        <taxon>Teleostei</taxon>
        <taxon>Neoteleostei</taxon>
        <taxon>Acanthomorphata</taxon>
        <taxon>Carangaria</taxon>
        <taxon>Pleuronectiformes</taxon>
        <taxon>Pleuronectoidei</taxon>
        <taxon>Scophthalmidae</taxon>
        <taxon>Scophthalmus</taxon>
    </lineage>
</organism>
<keyword evidence="5" id="KW-0862">Zinc</keyword>
<dbReference type="PANTHER" id="PTHR14402:SF20">
    <property type="entry name" value="RECEPTOR-TRANSPORTING PROTEIN 2"/>
    <property type="match status" value="1"/>
</dbReference>
<feature type="domain" description="3CxxC-type" evidence="8">
    <location>
        <begin position="129"/>
        <end position="237"/>
    </location>
</feature>